<sequence>MFTLLLTAILLALGISKDVDVRDPPKWKTCPSCLCSDAGGTCYNPDSAPTTCDDLIDMKCKGNGKRDCKCCINCETTADCKAEKGECRPMGTCEIGETRDSTISCGTGSSCTCCVEPPVVCELISTCSIGGVICLGVLVQPASFCGCPSGETCCITKSS</sequence>
<organism evidence="2 3">
    <name type="scientific">Petrolisthes cinctipes</name>
    <name type="common">Flat porcelain crab</name>
    <dbReference type="NCBI Taxonomy" id="88211"/>
    <lineage>
        <taxon>Eukaryota</taxon>
        <taxon>Metazoa</taxon>
        <taxon>Ecdysozoa</taxon>
        <taxon>Arthropoda</taxon>
        <taxon>Crustacea</taxon>
        <taxon>Multicrustacea</taxon>
        <taxon>Malacostraca</taxon>
        <taxon>Eumalacostraca</taxon>
        <taxon>Eucarida</taxon>
        <taxon>Decapoda</taxon>
        <taxon>Pleocyemata</taxon>
        <taxon>Anomura</taxon>
        <taxon>Galatheoidea</taxon>
        <taxon>Porcellanidae</taxon>
        <taxon>Petrolisthes</taxon>
    </lineage>
</organism>
<feature type="chain" id="PRO_5042124307" evidence="1">
    <location>
        <begin position="17"/>
        <end position="159"/>
    </location>
</feature>
<keyword evidence="1" id="KW-0732">Signal</keyword>
<proteinExistence type="predicted"/>
<protein>
    <submittedName>
        <fullName evidence="2">Uncharacterized protein</fullName>
    </submittedName>
</protein>
<feature type="signal peptide" evidence="1">
    <location>
        <begin position="1"/>
        <end position="16"/>
    </location>
</feature>
<evidence type="ECO:0000313" key="3">
    <source>
        <dbReference type="Proteomes" id="UP001286313"/>
    </source>
</evidence>
<evidence type="ECO:0000313" key="2">
    <source>
        <dbReference type="EMBL" id="KAK3892499.1"/>
    </source>
</evidence>
<comment type="caution">
    <text evidence="2">The sequence shown here is derived from an EMBL/GenBank/DDBJ whole genome shotgun (WGS) entry which is preliminary data.</text>
</comment>
<reference evidence="2" key="1">
    <citation type="submission" date="2023-10" db="EMBL/GenBank/DDBJ databases">
        <title>Genome assemblies of two species of porcelain crab, Petrolisthes cinctipes and Petrolisthes manimaculis (Anomura: Porcellanidae).</title>
        <authorList>
            <person name="Angst P."/>
        </authorList>
    </citation>
    <scope>NUCLEOTIDE SEQUENCE</scope>
    <source>
        <strain evidence="2">PB745_01</strain>
        <tissue evidence="2">Gill</tissue>
    </source>
</reference>
<dbReference type="Proteomes" id="UP001286313">
    <property type="component" value="Unassembled WGS sequence"/>
</dbReference>
<dbReference type="AlphaFoldDB" id="A0AAE1GGA9"/>
<evidence type="ECO:0000256" key="1">
    <source>
        <dbReference type="SAM" id="SignalP"/>
    </source>
</evidence>
<keyword evidence="3" id="KW-1185">Reference proteome</keyword>
<gene>
    <name evidence="2" type="ORF">Pcinc_003730</name>
</gene>
<name>A0AAE1GGA9_PETCI</name>
<dbReference type="EMBL" id="JAWQEG010000259">
    <property type="protein sequence ID" value="KAK3892499.1"/>
    <property type="molecule type" value="Genomic_DNA"/>
</dbReference>
<accession>A0AAE1GGA9</accession>